<evidence type="ECO:0000259" key="6">
    <source>
        <dbReference type="Pfam" id="PF00685"/>
    </source>
</evidence>
<dbReference type="InterPro" id="IPR000863">
    <property type="entry name" value="Sulfotransferase_dom"/>
</dbReference>
<dbReference type="OrthoDB" id="8958249at2759"/>
<evidence type="ECO:0000313" key="8">
    <source>
        <dbReference type="Proteomes" id="UP000316079"/>
    </source>
</evidence>
<feature type="binding site" evidence="3">
    <location>
        <position position="108"/>
    </location>
    <ligand>
        <name>3'-phosphoadenylyl sulfate</name>
        <dbReference type="ChEBI" id="CHEBI:58339"/>
    </ligand>
</feature>
<keyword evidence="4" id="KW-1015">Disulfide bond</keyword>
<dbReference type="STRING" id="623744.A0A553MTK6"/>
<feature type="binding site" evidence="3">
    <location>
        <position position="3"/>
    </location>
    <ligand>
        <name>3'-phosphoadenylyl sulfate</name>
        <dbReference type="ChEBI" id="CHEBI:58339"/>
    </ligand>
</feature>
<dbReference type="InterPro" id="IPR037359">
    <property type="entry name" value="NST/OST"/>
</dbReference>
<dbReference type="GO" id="GO:0015016">
    <property type="term" value="F:heparan sulfate N-sulfotransferase activity"/>
    <property type="evidence" value="ECO:0007669"/>
    <property type="project" value="TreeGrafter"/>
</dbReference>
<dbReference type="Pfam" id="PF00685">
    <property type="entry name" value="Sulfotransfer_1"/>
    <property type="match status" value="1"/>
</dbReference>
<evidence type="ECO:0000256" key="1">
    <source>
        <dbReference type="ARBA" id="ARBA00022679"/>
    </source>
</evidence>
<sequence length="182" mass="21073">MYSSSQHQRAHEDPAALRFTFYEVISANAAAPPELRSLQNRCLVPGLYATHLERWLSHYPPNQLMIIDGQQLRNDPAKVMDELQKFLGVTPYYNYSQALTFDPQKGFWCQLLDGGRTKCLGKSKGRKYPPMDPEVTANSSTFRSRAFLSRFYRDQNIELSKLLHRLGQPLPAWLREELQKVR</sequence>
<dbReference type="PANTHER" id="PTHR10605:SF45">
    <property type="entry name" value="BIFUNCTIONAL HEPARAN SULFATE N-DEACETYLASE_N-SULFOTRANSFERASE 4"/>
    <property type="match status" value="1"/>
</dbReference>
<gene>
    <name evidence="7" type="ORF">DNTS_018436</name>
</gene>
<accession>A0A553MTK6</accession>
<reference evidence="7 8" key="1">
    <citation type="journal article" date="2019" name="Sci. Data">
        <title>Hybrid genome assembly and annotation of Danionella translucida.</title>
        <authorList>
            <person name="Kadobianskyi M."/>
            <person name="Schulze L."/>
            <person name="Schuelke M."/>
            <person name="Judkewitz B."/>
        </authorList>
    </citation>
    <scope>NUCLEOTIDE SEQUENCE [LARGE SCALE GENOMIC DNA]</scope>
    <source>
        <strain evidence="7 8">Bolton</strain>
    </source>
</reference>
<dbReference type="Proteomes" id="UP000316079">
    <property type="component" value="Unassembled WGS sequence"/>
</dbReference>
<evidence type="ECO:0000256" key="2">
    <source>
        <dbReference type="ARBA" id="ARBA00023180"/>
    </source>
</evidence>
<organism evidence="7 8">
    <name type="scientific">Danionella cerebrum</name>
    <dbReference type="NCBI Taxonomy" id="2873325"/>
    <lineage>
        <taxon>Eukaryota</taxon>
        <taxon>Metazoa</taxon>
        <taxon>Chordata</taxon>
        <taxon>Craniata</taxon>
        <taxon>Vertebrata</taxon>
        <taxon>Euteleostomi</taxon>
        <taxon>Actinopterygii</taxon>
        <taxon>Neopterygii</taxon>
        <taxon>Teleostei</taxon>
        <taxon>Ostariophysi</taxon>
        <taxon>Cypriniformes</taxon>
        <taxon>Danionidae</taxon>
        <taxon>Danioninae</taxon>
        <taxon>Danionella</taxon>
    </lineage>
</organism>
<feature type="domain" description="Sulfotransferase" evidence="6">
    <location>
        <begin position="2"/>
        <end position="136"/>
    </location>
</feature>
<evidence type="ECO:0000256" key="4">
    <source>
        <dbReference type="PIRSR" id="PIRSR637359-3"/>
    </source>
</evidence>
<protein>
    <recommendedName>
        <fullName evidence="5">Sulfotransferase</fullName>
        <ecNumber evidence="5">2.8.2.-</ecNumber>
    </recommendedName>
</protein>
<dbReference type="InterPro" id="IPR027417">
    <property type="entry name" value="P-loop_NTPase"/>
</dbReference>
<dbReference type="EC" id="2.8.2.-" evidence="5"/>
<proteinExistence type="inferred from homology"/>
<comment type="similarity">
    <text evidence="5">Belongs to the sulfotransferase 1 family.</text>
</comment>
<feature type="disulfide bond" evidence="4">
    <location>
        <begin position="109"/>
        <end position="119"/>
    </location>
</feature>
<comment type="caution">
    <text evidence="7">The sequence shown here is derived from an EMBL/GenBank/DDBJ whole genome shotgun (WGS) entry which is preliminary data.</text>
</comment>
<keyword evidence="2" id="KW-0325">Glycoprotein</keyword>
<keyword evidence="1 5" id="KW-0808">Transferase</keyword>
<evidence type="ECO:0000256" key="5">
    <source>
        <dbReference type="RuleBase" id="RU361155"/>
    </source>
</evidence>
<dbReference type="AlphaFoldDB" id="A0A553MTK6"/>
<evidence type="ECO:0000256" key="3">
    <source>
        <dbReference type="PIRSR" id="PIRSR637359-2"/>
    </source>
</evidence>
<name>A0A553MTK6_9TELE</name>
<dbReference type="GO" id="GO:0019213">
    <property type="term" value="F:deacetylase activity"/>
    <property type="evidence" value="ECO:0007669"/>
    <property type="project" value="TreeGrafter"/>
</dbReference>
<evidence type="ECO:0000313" key="7">
    <source>
        <dbReference type="EMBL" id="TRY56504.1"/>
    </source>
</evidence>
<dbReference type="GO" id="GO:0005794">
    <property type="term" value="C:Golgi apparatus"/>
    <property type="evidence" value="ECO:0007669"/>
    <property type="project" value="TreeGrafter"/>
</dbReference>
<feature type="binding site" evidence="3">
    <location>
        <begin position="124"/>
        <end position="128"/>
    </location>
    <ligand>
        <name>3'-phosphoadenylyl sulfate</name>
        <dbReference type="ChEBI" id="CHEBI:58339"/>
    </ligand>
</feature>
<dbReference type="Gene3D" id="3.40.50.300">
    <property type="entry name" value="P-loop containing nucleotide triphosphate hydrolases"/>
    <property type="match status" value="1"/>
</dbReference>
<dbReference type="EMBL" id="SRMA01027280">
    <property type="protein sequence ID" value="TRY56504.1"/>
    <property type="molecule type" value="Genomic_DNA"/>
</dbReference>
<dbReference type="PANTHER" id="PTHR10605">
    <property type="entry name" value="HEPARAN SULFATE SULFOTRANSFERASE"/>
    <property type="match status" value="1"/>
</dbReference>
<dbReference type="SUPFAM" id="SSF52540">
    <property type="entry name" value="P-loop containing nucleoside triphosphate hydrolases"/>
    <property type="match status" value="1"/>
</dbReference>
<keyword evidence="8" id="KW-1185">Reference proteome</keyword>